<dbReference type="EMBL" id="JAACXV010008068">
    <property type="protein sequence ID" value="KAF7276205.1"/>
    <property type="molecule type" value="Genomic_DNA"/>
</dbReference>
<feature type="non-terminal residue" evidence="2">
    <location>
        <position position="1"/>
    </location>
</feature>
<proteinExistence type="predicted"/>
<keyword evidence="3" id="KW-1185">Reference proteome</keyword>
<dbReference type="PANTHER" id="PTHR30069">
    <property type="entry name" value="TONB-DEPENDENT OUTER MEMBRANE RECEPTOR"/>
    <property type="match status" value="1"/>
</dbReference>
<dbReference type="InterPro" id="IPR039426">
    <property type="entry name" value="TonB-dep_rcpt-like"/>
</dbReference>
<dbReference type="PANTHER" id="PTHR30069:SF39">
    <property type="entry name" value="BLL6183 PROTEIN"/>
    <property type="match status" value="1"/>
</dbReference>
<feature type="non-terminal residue" evidence="2">
    <location>
        <position position="376"/>
    </location>
</feature>
<gene>
    <name evidence="2" type="ORF">GWI33_010819</name>
</gene>
<dbReference type="InterPro" id="IPR012910">
    <property type="entry name" value="Plug_dom"/>
</dbReference>
<dbReference type="Gene3D" id="2.170.130.10">
    <property type="entry name" value="TonB-dependent receptor, plug domain"/>
    <property type="match status" value="1"/>
</dbReference>
<dbReference type="GO" id="GO:0044718">
    <property type="term" value="P:siderophore transmembrane transport"/>
    <property type="evidence" value="ECO:0007669"/>
    <property type="project" value="TreeGrafter"/>
</dbReference>
<dbReference type="Pfam" id="PF07715">
    <property type="entry name" value="Plug"/>
    <property type="match status" value="1"/>
</dbReference>
<dbReference type="PROSITE" id="PS52016">
    <property type="entry name" value="TONB_DEPENDENT_REC_3"/>
    <property type="match status" value="1"/>
</dbReference>
<feature type="domain" description="TonB-dependent receptor plug" evidence="1">
    <location>
        <begin position="232"/>
        <end position="337"/>
    </location>
</feature>
<evidence type="ECO:0000313" key="2">
    <source>
        <dbReference type="EMBL" id="KAF7276205.1"/>
    </source>
</evidence>
<protein>
    <recommendedName>
        <fullName evidence="1">TonB-dependent receptor plug domain-containing protein</fullName>
    </recommendedName>
</protein>
<evidence type="ECO:0000313" key="3">
    <source>
        <dbReference type="Proteomes" id="UP000625711"/>
    </source>
</evidence>
<comment type="caution">
    <text evidence="2">The sequence shown here is derived from an EMBL/GenBank/DDBJ whole genome shotgun (WGS) entry which is preliminary data.</text>
</comment>
<dbReference type="InterPro" id="IPR037066">
    <property type="entry name" value="Plug_dom_sf"/>
</dbReference>
<accession>A0A834IDS5</accession>
<dbReference type="SUPFAM" id="SSF56935">
    <property type="entry name" value="Porins"/>
    <property type="match status" value="1"/>
</dbReference>
<dbReference type="AlphaFoldDB" id="A0A834IDS5"/>
<dbReference type="OrthoDB" id="10059063at2759"/>
<organism evidence="2 3">
    <name type="scientific">Rhynchophorus ferrugineus</name>
    <name type="common">Red palm weevil</name>
    <name type="synonym">Curculio ferrugineus</name>
    <dbReference type="NCBI Taxonomy" id="354439"/>
    <lineage>
        <taxon>Eukaryota</taxon>
        <taxon>Metazoa</taxon>
        <taxon>Ecdysozoa</taxon>
        <taxon>Arthropoda</taxon>
        <taxon>Hexapoda</taxon>
        <taxon>Insecta</taxon>
        <taxon>Pterygota</taxon>
        <taxon>Neoptera</taxon>
        <taxon>Endopterygota</taxon>
        <taxon>Coleoptera</taxon>
        <taxon>Polyphaga</taxon>
        <taxon>Cucujiformia</taxon>
        <taxon>Curculionidae</taxon>
        <taxon>Dryophthorinae</taxon>
        <taxon>Rhynchophorus</taxon>
    </lineage>
</organism>
<reference evidence="2" key="1">
    <citation type="submission" date="2020-08" db="EMBL/GenBank/DDBJ databases">
        <title>Genome sequencing and assembly of the red palm weevil Rhynchophorus ferrugineus.</title>
        <authorList>
            <person name="Dias G.B."/>
            <person name="Bergman C.M."/>
            <person name="Manee M."/>
        </authorList>
    </citation>
    <scope>NUCLEOTIDE SEQUENCE</scope>
    <source>
        <strain evidence="2">AA-2017</strain>
        <tissue evidence="2">Whole larva</tissue>
    </source>
</reference>
<name>A0A834IDS5_RHYFE</name>
<sequence>PSYQLSLTAVKDGQLFIEAAKLQADKSFNYQQGWLNTATTTAKTALDNVVVEQNINYFTALRVPAVAVGDYVYVNETNPIASATRIYNIYKLPLNNPSAKTTDTGITHVTGRMYFERTAFRLNGIYEGNVLLWNKLANSTTNVKAGDIINATNNKVMGSALNLDSGITNVTADSSGNSTLAANSSFAFAQSALVESVTVSTSEQNISQLPVITVTAEKVLSAEKQNLEEMFNKPYSKQVVSQEKIQQEGLPDVKEAIRDIPGVSITETGAFGKNVKIRGLGGQRVVSVVDGVKIANQGMDHSGSGEINMVDINNVELIEVVKGSPAVIYDPGASGGVIMVKTQRAPLEQGIGISQKVGFDQGYDKSVSTTSLNAAM</sequence>
<evidence type="ECO:0000259" key="1">
    <source>
        <dbReference type="Pfam" id="PF07715"/>
    </source>
</evidence>
<dbReference type="Proteomes" id="UP000625711">
    <property type="component" value="Unassembled WGS sequence"/>
</dbReference>
<dbReference type="GO" id="GO:0015344">
    <property type="term" value="F:siderophore uptake transmembrane transporter activity"/>
    <property type="evidence" value="ECO:0007669"/>
    <property type="project" value="TreeGrafter"/>
</dbReference>